<dbReference type="InterPro" id="IPR007267">
    <property type="entry name" value="GtrA_DPMS_TM"/>
</dbReference>
<protein>
    <recommendedName>
        <fullName evidence="6">GtrA/DPMS transmembrane domain-containing protein</fullName>
    </recommendedName>
</protein>
<dbReference type="EMBL" id="MBTA01000027">
    <property type="protein sequence ID" value="RKD13913.1"/>
    <property type="molecule type" value="Genomic_DNA"/>
</dbReference>
<dbReference type="GO" id="GO:0016020">
    <property type="term" value="C:membrane"/>
    <property type="evidence" value="ECO:0007669"/>
    <property type="project" value="UniProtKB-SubCell"/>
</dbReference>
<feature type="domain" description="GtrA/DPMS transmembrane" evidence="6">
    <location>
        <begin position="22"/>
        <end position="149"/>
    </location>
</feature>
<dbReference type="GO" id="GO:0000271">
    <property type="term" value="P:polysaccharide biosynthetic process"/>
    <property type="evidence" value="ECO:0007669"/>
    <property type="project" value="InterPro"/>
</dbReference>
<evidence type="ECO:0000256" key="4">
    <source>
        <dbReference type="ARBA" id="ARBA00023136"/>
    </source>
</evidence>
<keyword evidence="4 5" id="KW-0472">Membrane</keyword>
<comment type="subcellular location">
    <subcellularLocation>
        <location evidence="1">Membrane</location>
        <topology evidence="1">Multi-pass membrane protein</topology>
    </subcellularLocation>
</comment>
<reference evidence="7 8" key="1">
    <citation type="submission" date="2016-07" db="EMBL/GenBank/DDBJ databases">
        <title>Genome of Pelobium manganitolerans.</title>
        <authorList>
            <person name="Wu S."/>
            <person name="Wang G."/>
        </authorList>
    </citation>
    <scope>NUCLEOTIDE SEQUENCE [LARGE SCALE GENOMIC DNA]</scope>
    <source>
        <strain evidence="7 8">YS-25</strain>
    </source>
</reference>
<keyword evidence="3 5" id="KW-1133">Transmembrane helix</keyword>
<evidence type="ECO:0000256" key="3">
    <source>
        <dbReference type="ARBA" id="ARBA00022989"/>
    </source>
</evidence>
<dbReference type="OrthoDB" id="771485at2"/>
<evidence type="ECO:0000256" key="2">
    <source>
        <dbReference type="ARBA" id="ARBA00022692"/>
    </source>
</evidence>
<evidence type="ECO:0000313" key="8">
    <source>
        <dbReference type="Proteomes" id="UP000283433"/>
    </source>
</evidence>
<comment type="caution">
    <text evidence="7">The sequence shown here is derived from an EMBL/GenBank/DDBJ whole genome shotgun (WGS) entry which is preliminary data.</text>
</comment>
<dbReference type="AlphaFoldDB" id="A0A419S3Q5"/>
<proteinExistence type="predicted"/>
<accession>A0A419S3Q5</accession>
<evidence type="ECO:0000256" key="1">
    <source>
        <dbReference type="ARBA" id="ARBA00004141"/>
    </source>
</evidence>
<name>A0A419S3Q5_9SPHI</name>
<evidence type="ECO:0000256" key="5">
    <source>
        <dbReference type="SAM" id="Phobius"/>
    </source>
</evidence>
<gene>
    <name evidence="7" type="ORF">BCY91_10035</name>
</gene>
<evidence type="ECO:0000313" key="7">
    <source>
        <dbReference type="EMBL" id="RKD13913.1"/>
    </source>
</evidence>
<feature type="transmembrane region" description="Helical" evidence="5">
    <location>
        <begin position="58"/>
        <end position="79"/>
    </location>
</feature>
<dbReference type="Pfam" id="PF04138">
    <property type="entry name" value="GtrA_DPMS_TM"/>
    <property type="match status" value="1"/>
</dbReference>
<keyword evidence="2 5" id="KW-0812">Transmembrane</keyword>
<evidence type="ECO:0000259" key="6">
    <source>
        <dbReference type="Pfam" id="PF04138"/>
    </source>
</evidence>
<feature type="transmembrane region" description="Helical" evidence="5">
    <location>
        <begin position="99"/>
        <end position="118"/>
    </location>
</feature>
<keyword evidence="8" id="KW-1185">Reference proteome</keyword>
<feature type="transmembrane region" description="Helical" evidence="5">
    <location>
        <begin position="20"/>
        <end position="46"/>
    </location>
</feature>
<sequence length="154" mass="17364">MFSSLKNESGFISKALNNKLVRFFMSAGIATLADVIIYFFVINFLFEHQRVYFGVYSASAHTLSLCVSYSCGVAVNFAITKYAVFNESTLAGKKQFSRFALIAFIGFFANYGLLRLFVEVFDFYPTPSRITSALSLGIAAYYIHKFFTFKIEST</sequence>
<organism evidence="7 8">
    <name type="scientific">Pelobium manganitolerans</name>
    <dbReference type="NCBI Taxonomy" id="1842495"/>
    <lineage>
        <taxon>Bacteria</taxon>
        <taxon>Pseudomonadati</taxon>
        <taxon>Bacteroidota</taxon>
        <taxon>Sphingobacteriia</taxon>
        <taxon>Sphingobacteriales</taxon>
        <taxon>Sphingobacteriaceae</taxon>
        <taxon>Pelobium</taxon>
    </lineage>
</organism>
<dbReference type="Proteomes" id="UP000283433">
    <property type="component" value="Unassembled WGS sequence"/>
</dbReference>